<name>A0A6J5RD95_9CAUD</name>
<sequence>MNIKHLIMFSGGVGSWAAAKRVVERHGKDGVALLFADTLYEDADLYRFIDEAAENVGVPLFRVCDGRTPWEVFHDVRFLGNSRVDPCSKHLKRDIMDRWRDDHCDPAETTIYLGIDWSEKHRLTRVQSRVAPWRYEAPMCDRPCLTKAGMIHWLESEGIRPPRLYTLGFPHNNCGGFCIKAGQSQFRLLLNRLPEVYAENERQEESIRELLGDVSVMRSRVGGESNPLTMRTFRERIEREPNLFPDDEDWGGCGCAIDDNDSEG</sequence>
<protein>
    <recommendedName>
        <fullName evidence="2">Phosphoadenosine phosphosulphate reductase domain-containing protein</fullName>
    </recommendedName>
</protein>
<reference evidence="1" key="1">
    <citation type="submission" date="2020-05" db="EMBL/GenBank/DDBJ databases">
        <authorList>
            <person name="Chiriac C."/>
            <person name="Salcher M."/>
            <person name="Ghai R."/>
            <person name="Kavagutti S V."/>
        </authorList>
    </citation>
    <scope>NUCLEOTIDE SEQUENCE</scope>
</reference>
<gene>
    <name evidence="1" type="ORF">UFOVP1229_33</name>
</gene>
<accession>A0A6J5RD95</accession>
<evidence type="ECO:0008006" key="2">
    <source>
        <dbReference type="Google" id="ProtNLM"/>
    </source>
</evidence>
<dbReference type="SUPFAM" id="SSF52402">
    <property type="entry name" value="Adenine nucleotide alpha hydrolases-like"/>
    <property type="match status" value="1"/>
</dbReference>
<dbReference type="EMBL" id="LR797178">
    <property type="protein sequence ID" value="CAB4191461.1"/>
    <property type="molecule type" value="Genomic_DNA"/>
</dbReference>
<proteinExistence type="predicted"/>
<dbReference type="Gene3D" id="3.40.50.620">
    <property type="entry name" value="HUPs"/>
    <property type="match status" value="1"/>
</dbReference>
<organism evidence="1">
    <name type="scientific">uncultured Caudovirales phage</name>
    <dbReference type="NCBI Taxonomy" id="2100421"/>
    <lineage>
        <taxon>Viruses</taxon>
        <taxon>Duplodnaviria</taxon>
        <taxon>Heunggongvirae</taxon>
        <taxon>Uroviricota</taxon>
        <taxon>Caudoviricetes</taxon>
        <taxon>Peduoviridae</taxon>
        <taxon>Maltschvirus</taxon>
        <taxon>Maltschvirus maltsch</taxon>
    </lineage>
</organism>
<dbReference type="InterPro" id="IPR014729">
    <property type="entry name" value="Rossmann-like_a/b/a_fold"/>
</dbReference>
<evidence type="ECO:0000313" key="1">
    <source>
        <dbReference type="EMBL" id="CAB4191461.1"/>
    </source>
</evidence>